<keyword evidence="1" id="KW-0472">Membrane</keyword>
<dbReference type="InterPro" id="IPR025436">
    <property type="entry name" value="DUF4179"/>
</dbReference>
<name>A0ABW3RSH8_9BACL</name>
<proteinExistence type="predicted"/>
<dbReference type="EMBL" id="JBHTLM010000002">
    <property type="protein sequence ID" value="MFD1175238.1"/>
    <property type="molecule type" value="Genomic_DNA"/>
</dbReference>
<evidence type="ECO:0000259" key="2">
    <source>
        <dbReference type="Pfam" id="PF13786"/>
    </source>
</evidence>
<dbReference type="RefSeq" id="WP_379316425.1">
    <property type="nucleotide sequence ID" value="NZ_JBHTLM010000002.1"/>
</dbReference>
<evidence type="ECO:0000313" key="3">
    <source>
        <dbReference type="EMBL" id="MFD1175238.1"/>
    </source>
</evidence>
<sequence length="459" mass="51467">MAEREELELTHFFDDALQAERKIDEMKLETAVRNGLNRGKQARRKRQLSQRWGIAGGLAFCMVLVIAFWQYGYQATPAAVMGSQGDIPDYVRSMLTTDMERAADHGLYQPINQTVEKDGYKVTVDGVLADSRTAIIFYTSENTLRDFPIDVQGYTPIQDANVSSTEMGPKYYESADHKSSRTGPIMHTFVKLQVSSQAARGKILFSGSWGEHSEKKEDLKKVYIPIELDKSKYADLERTIPINETAQFGDHKVTIKNMVLRPLGTTINIESIGPSTDKLVKGIQDTKLYLGEERASQFQYFLTPNQNESSYQSSLGRSSFLQLAFRSIFYDDYSEAALKAAGITETTSNKSKLVIDTAKKQILSGGQLIQKLDIVSGKESVDIKLRFNKTSDNNNHILENASFTDKSGAIYTITRGDSRKEAVDFSIAPSDYAQPLTFTLENTSDKNIYKPLEVKINLK</sequence>
<reference evidence="4" key="1">
    <citation type="journal article" date="2019" name="Int. J. Syst. Evol. Microbiol.">
        <title>The Global Catalogue of Microorganisms (GCM) 10K type strain sequencing project: providing services to taxonomists for standard genome sequencing and annotation.</title>
        <authorList>
            <consortium name="The Broad Institute Genomics Platform"/>
            <consortium name="The Broad Institute Genome Sequencing Center for Infectious Disease"/>
            <person name="Wu L."/>
            <person name="Ma J."/>
        </authorList>
    </citation>
    <scope>NUCLEOTIDE SEQUENCE [LARGE SCALE GENOMIC DNA]</scope>
    <source>
        <strain evidence="4">CCUG 59189</strain>
    </source>
</reference>
<feature type="domain" description="DUF4179" evidence="2">
    <location>
        <begin position="52"/>
        <end position="141"/>
    </location>
</feature>
<dbReference type="Proteomes" id="UP001597262">
    <property type="component" value="Unassembled WGS sequence"/>
</dbReference>
<dbReference type="Pfam" id="PF13786">
    <property type="entry name" value="DUF4179"/>
    <property type="match status" value="1"/>
</dbReference>
<dbReference type="Gene3D" id="2.60.40.1630">
    <property type="entry name" value="bacillus anthracis domain"/>
    <property type="match status" value="1"/>
</dbReference>
<accession>A0ABW3RSH8</accession>
<keyword evidence="4" id="KW-1185">Reference proteome</keyword>
<feature type="transmembrane region" description="Helical" evidence="1">
    <location>
        <begin position="52"/>
        <end position="71"/>
    </location>
</feature>
<evidence type="ECO:0000313" key="4">
    <source>
        <dbReference type="Proteomes" id="UP001597262"/>
    </source>
</evidence>
<evidence type="ECO:0000256" key="1">
    <source>
        <dbReference type="SAM" id="Phobius"/>
    </source>
</evidence>
<protein>
    <submittedName>
        <fullName evidence="3">DUF4179 domain-containing protein</fullName>
    </submittedName>
</protein>
<organism evidence="3 4">
    <name type="scientific">Paenibacillus puldeungensis</name>
    <dbReference type="NCBI Taxonomy" id="696536"/>
    <lineage>
        <taxon>Bacteria</taxon>
        <taxon>Bacillati</taxon>
        <taxon>Bacillota</taxon>
        <taxon>Bacilli</taxon>
        <taxon>Bacillales</taxon>
        <taxon>Paenibacillaceae</taxon>
        <taxon>Paenibacillus</taxon>
    </lineage>
</organism>
<comment type="caution">
    <text evidence="3">The sequence shown here is derived from an EMBL/GenBank/DDBJ whole genome shotgun (WGS) entry which is preliminary data.</text>
</comment>
<keyword evidence="1" id="KW-1133">Transmembrane helix</keyword>
<gene>
    <name evidence="3" type="ORF">ACFQ3W_02850</name>
</gene>
<keyword evidence="1" id="KW-0812">Transmembrane</keyword>